<keyword evidence="2" id="KW-0472">Membrane</keyword>
<reference evidence="3 4" key="1">
    <citation type="journal article" date="2023" name="Elife">
        <title>Identification of key yeast species and microbe-microbe interactions impacting larval growth of Drosophila in the wild.</title>
        <authorList>
            <person name="Mure A."/>
            <person name="Sugiura Y."/>
            <person name="Maeda R."/>
            <person name="Honda K."/>
            <person name="Sakurai N."/>
            <person name="Takahashi Y."/>
            <person name="Watada M."/>
            <person name="Katoh T."/>
            <person name="Gotoh A."/>
            <person name="Gotoh Y."/>
            <person name="Taniguchi I."/>
            <person name="Nakamura K."/>
            <person name="Hayashi T."/>
            <person name="Katayama T."/>
            <person name="Uemura T."/>
            <person name="Hattori Y."/>
        </authorList>
    </citation>
    <scope>NUCLEOTIDE SEQUENCE [LARGE SCALE GENOMIC DNA]</scope>
    <source>
        <strain evidence="3 4">SC-9</strain>
    </source>
</reference>
<dbReference type="RefSeq" id="XP_064851382.1">
    <property type="nucleotide sequence ID" value="XM_064995310.1"/>
</dbReference>
<proteinExistence type="predicted"/>
<evidence type="ECO:0000256" key="1">
    <source>
        <dbReference type="SAM" id="MobiDB-lite"/>
    </source>
</evidence>
<keyword evidence="4" id="KW-1185">Reference proteome</keyword>
<dbReference type="EMBL" id="BTFZ01000002">
    <property type="protein sequence ID" value="GMM34382.1"/>
    <property type="molecule type" value="Genomic_DNA"/>
</dbReference>
<evidence type="ECO:0000256" key="2">
    <source>
        <dbReference type="SAM" id="Phobius"/>
    </source>
</evidence>
<sequence>MFPAVSFQKNSYGAYLIYSIIINIYSFAHSSITTTTMTRTHKWSHSEEKYFTHNGNFNEAPNKVKKNGAGKGNWGTEQDELNELIDSGEAPELLNKGGSRRGSNSMVREMRFQKVNDSAREVFEDED</sequence>
<dbReference type="Proteomes" id="UP001360560">
    <property type="component" value="Unassembled WGS sequence"/>
</dbReference>
<dbReference type="GeneID" id="90072361"/>
<dbReference type="AlphaFoldDB" id="A0AAV5QIG6"/>
<keyword evidence="2" id="KW-1133">Transmembrane helix</keyword>
<name>A0AAV5QIG6_9ASCO</name>
<feature type="compositionally biased region" description="Basic and acidic residues" evidence="1">
    <location>
        <begin position="108"/>
        <end position="127"/>
    </location>
</feature>
<feature type="region of interest" description="Disordered" evidence="1">
    <location>
        <begin position="54"/>
        <end position="127"/>
    </location>
</feature>
<feature type="transmembrane region" description="Helical" evidence="2">
    <location>
        <begin position="12"/>
        <end position="32"/>
    </location>
</feature>
<accession>A0AAV5QIG6</accession>
<comment type="caution">
    <text evidence="3">The sequence shown here is derived from an EMBL/GenBank/DDBJ whole genome shotgun (WGS) entry which is preliminary data.</text>
</comment>
<keyword evidence="2" id="KW-0812">Transmembrane</keyword>
<protein>
    <submittedName>
        <fullName evidence="3">Tma10 protein</fullName>
    </submittedName>
</protein>
<evidence type="ECO:0000313" key="4">
    <source>
        <dbReference type="Proteomes" id="UP001360560"/>
    </source>
</evidence>
<gene>
    <name evidence="3" type="ORF">DASC09_017070</name>
</gene>
<organism evidence="3 4">
    <name type="scientific">Saccharomycopsis crataegensis</name>
    <dbReference type="NCBI Taxonomy" id="43959"/>
    <lineage>
        <taxon>Eukaryota</taxon>
        <taxon>Fungi</taxon>
        <taxon>Dikarya</taxon>
        <taxon>Ascomycota</taxon>
        <taxon>Saccharomycotina</taxon>
        <taxon>Saccharomycetes</taxon>
        <taxon>Saccharomycopsidaceae</taxon>
        <taxon>Saccharomycopsis</taxon>
    </lineage>
</organism>
<evidence type="ECO:0000313" key="3">
    <source>
        <dbReference type="EMBL" id="GMM34382.1"/>
    </source>
</evidence>